<dbReference type="Pfam" id="PF05380">
    <property type="entry name" value="Peptidase_A17"/>
    <property type="match status" value="1"/>
</dbReference>
<dbReference type="Pfam" id="PF18701">
    <property type="entry name" value="DUF5641"/>
    <property type="match status" value="1"/>
</dbReference>
<dbReference type="Proteomes" id="UP001652582">
    <property type="component" value="Chromosome 1"/>
</dbReference>
<keyword evidence="2" id="KW-1185">Reference proteome</keyword>
<accession>A0ABM3LZF8</accession>
<reference evidence="2" key="1">
    <citation type="submission" date="2025-05" db="UniProtKB">
        <authorList>
            <consortium name="RefSeq"/>
        </authorList>
    </citation>
    <scope>NUCLEOTIDE SEQUENCE [LARGE SCALE GENOMIC DNA]</scope>
</reference>
<dbReference type="InterPro" id="IPR036397">
    <property type="entry name" value="RNaseH_sf"/>
</dbReference>
<proteinExistence type="predicted"/>
<dbReference type="PANTHER" id="PTHR47331">
    <property type="entry name" value="PHD-TYPE DOMAIN-CONTAINING PROTEIN"/>
    <property type="match status" value="1"/>
</dbReference>
<dbReference type="PROSITE" id="PS50994">
    <property type="entry name" value="INTEGRASE"/>
    <property type="match status" value="1"/>
</dbReference>
<dbReference type="SUPFAM" id="SSF53098">
    <property type="entry name" value="Ribonuclease H-like"/>
    <property type="match status" value="1"/>
</dbReference>
<sequence>MPAVCESSRVIIPDNVQLADPCFYDSHTIDLLIGADIFWELLKTNKIKLQSGPILQDTHFGWIISGPLNLHMHNNNYNFNHLHCNLTQSIDIQLRKFWELEEVSKSGVDTRTDEERACENHFVNTTMRNDDGRFSVCIPFKTSPDTSALGESFSTAERRFLALEKRLQRNPNYKQLYSEFIHEYIELGHMTRVDSYGSPHYFMPHHGVFREHKATTKLRVVFDASAPSGTGVSLNDLQMVGPPIQGDLVSILLRFRQHKYTACADVEKMYRQCLVDDAQRDLQLILWRDHPSEPMSVYRLNTVTYGTASAPFLSCRCLKQLASDCANPHIQRIINEDFYVDDLITGDDDKHTLINYCEQTADVLQSGCFPLRKWLFNFNYNDAKTLGSDSPSKMLSLGENVNSKTLGLGWYNLSDEFYFESHYDDMSHKLTKRYIMSIISQIFDPLGLLSPFIITAKVLLQRLWLLKLNFDDEVPHDVKVVWYQFANALPMLNQVRIPRHVVGDDHKYLELHIFTDASESAYGACIYVRTIACSGTITCKLLCSKSKVTPLKPVSIPRLELCGALLGARLYEKVRESLRCQFHNVIFWCDSTIVLCWLRLAPNKLKTFVQNRVVEIHELTKGSVWRHVNGKQNPADLVSRGMRLEDLSSSIFWWDGPSFLQDANFSSSTEDSEQCSVMSTELLPELKPKVIHSLIVDATNSLFPFNRFSQLNRMRRTCAYMLRFINNTRRNNIRKIGVLSLDELNNANTTLIRFSQLDSFATEYQLILNNSELKTKHSLSNLSLFMDKNKILRVGGRLKNSPEFPFDKKHPILISSKHWFSVLLFRHEHKQLHHAGSQLLLYTVRESYWPIGGRNLARRVIHDCVTCRRFKGKTLSPIMGNLPQERITPSFPFFRCGVDYAGPVFILNRKGKGARLIKGYICLFVCFATRAVHLELVSDLTKDAYFLALKRLISRRGKPVEIFSDNAGNFIGLMNDFRKFLHNCSSDIIEYAISQNIKFNFIPPYSPHFGGLWEAGVKSCKHHLIKSLGNAHLTFEEFTTVLTQIEAILNSRPLSPLSTDPQDVLPLSPAHFLIGRPLTAPVSTELTDVPMLRLDRYQRIEQIRQHFWARWSKEYVSELQTRTKWKQNEAQLEPNTLVVVKDDNSTPLKWNIGRVVATIPGRDGISRVADIKTSSGTIRRAFSKICPLLDSSST</sequence>
<dbReference type="InterPro" id="IPR040676">
    <property type="entry name" value="DUF5641"/>
</dbReference>
<dbReference type="SUPFAM" id="SSF56672">
    <property type="entry name" value="DNA/RNA polymerases"/>
    <property type="match status" value="1"/>
</dbReference>
<dbReference type="CDD" id="cd01644">
    <property type="entry name" value="RT_pepA17"/>
    <property type="match status" value="1"/>
</dbReference>
<dbReference type="GeneID" id="128199344"/>
<dbReference type="PANTHER" id="PTHR47331:SF1">
    <property type="entry name" value="GAG-LIKE PROTEIN"/>
    <property type="match status" value="1"/>
</dbReference>
<evidence type="ECO:0000313" key="3">
    <source>
        <dbReference type="RefSeq" id="XP_052744461.1"/>
    </source>
</evidence>
<reference evidence="3" key="2">
    <citation type="submission" date="2025-08" db="UniProtKB">
        <authorList>
            <consortium name="RefSeq"/>
        </authorList>
    </citation>
    <scope>IDENTIFICATION</scope>
</reference>
<dbReference type="Gene3D" id="3.30.420.10">
    <property type="entry name" value="Ribonuclease H-like superfamily/Ribonuclease H"/>
    <property type="match status" value="1"/>
</dbReference>
<dbReference type="InterPro" id="IPR008042">
    <property type="entry name" value="Retrotrans_Pao"/>
</dbReference>
<dbReference type="InterPro" id="IPR001584">
    <property type="entry name" value="Integrase_cat-core"/>
</dbReference>
<protein>
    <submittedName>
        <fullName evidence="3">Uncharacterized protein LOC128199344</fullName>
    </submittedName>
</protein>
<gene>
    <name evidence="3" type="primary">LOC128199344</name>
</gene>
<feature type="domain" description="Integrase catalytic" evidence="1">
    <location>
        <begin position="888"/>
        <end position="1077"/>
    </location>
</feature>
<dbReference type="InterPro" id="IPR012337">
    <property type="entry name" value="RNaseH-like_sf"/>
</dbReference>
<evidence type="ECO:0000313" key="2">
    <source>
        <dbReference type="Proteomes" id="UP001652582"/>
    </source>
</evidence>
<organism evidence="2 3">
    <name type="scientific">Bicyclus anynana</name>
    <name type="common">Squinting bush brown butterfly</name>
    <dbReference type="NCBI Taxonomy" id="110368"/>
    <lineage>
        <taxon>Eukaryota</taxon>
        <taxon>Metazoa</taxon>
        <taxon>Ecdysozoa</taxon>
        <taxon>Arthropoda</taxon>
        <taxon>Hexapoda</taxon>
        <taxon>Insecta</taxon>
        <taxon>Pterygota</taxon>
        <taxon>Neoptera</taxon>
        <taxon>Endopterygota</taxon>
        <taxon>Lepidoptera</taxon>
        <taxon>Glossata</taxon>
        <taxon>Ditrysia</taxon>
        <taxon>Papilionoidea</taxon>
        <taxon>Nymphalidae</taxon>
        <taxon>Satyrinae</taxon>
        <taxon>Satyrini</taxon>
        <taxon>Mycalesina</taxon>
        <taxon>Bicyclus</taxon>
    </lineage>
</organism>
<dbReference type="InterPro" id="IPR043502">
    <property type="entry name" value="DNA/RNA_pol_sf"/>
</dbReference>
<name>A0ABM3LZF8_BICAN</name>
<dbReference type="RefSeq" id="XP_052744461.1">
    <property type="nucleotide sequence ID" value="XM_052888501.1"/>
</dbReference>
<evidence type="ECO:0000259" key="1">
    <source>
        <dbReference type="PROSITE" id="PS50994"/>
    </source>
</evidence>